<comment type="caution">
    <text evidence="2">The sequence shown here is derived from an EMBL/GenBank/DDBJ whole genome shotgun (WGS) entry which is preliminary data.</text>
</comment>
<evidence type="ECO:0000256" key="1">
    <source>
        <dbReference type="SAM" id="MobiDB-lite"/>
    </source>
</evidence>
<dbReference type="Proteomes" id="UP001200313">
    <property type="component" value="Unassembled WGS sequence"/>
</dbReference>
<name>A0ABS9M7H8_9FIRM</name>
<keyword evidence="3" id="KW-1185">Reference proteome</keyword>
<dbReference type="RefSeq" id="WP_238073480.1">
    <property type="nucleotide sequence ID" value="NZ_JAKNJB010000007.1"/>
</dbReference>
<organism evidence="2 3">
    <name type="scientific">Intestinimonas massiliensis</name>
    <name type="common">ex Afouda et al. 2020</name>
    <dbReference type="NCBI Taxonomy" id="1673721"/>
    <lineage>
        <taxon>Bacteria</taxon>
        <taxon>Bacillati</taxon>
        <taxon>Bacillota</taxon>
        <taxon>Clostridia</taxon>
        <taxon>Eubacteriales</taxon>
        <taxon>Intestinimonas</taxon>
    </lineage>
</organism>
<reference evidence="2 3" key="1">
    <citation type="submission" date="2022-01" db="EMBL/GenBank/DDBJ databases">
        <title>Collection of gut derived symbiotic bacterial strains cultured from healthy donors.</title>
        <authorList>
            <person name="Lin H."/>
            <person name="Kohout C."/>
            <person name="Waligurski E."/>
            <person name="Pamer E.G."/>
        </authorList>
    </citation>
    <scope>NUCLEOTIDE SEQUENCE [LARGE SCALE GENOMIC DNA]</scope>
    <source>
        <strain evidence="2 3">DFI.3.7</strain>
    </source>
</reference>
<sequence>MASNWWSSSRTFGPGSRNTAGLSESAGGGLGRDEKAALKRAEEAERAFRASKGYEPDTFWNRLKRRFCKK</sequence>
<proteinExistence type="predicted"/>
<gene>
    <name evidence="2" type="ORF">L0P79_05230</name>
</gene>
<dbReference type="EMBL" id="JAKNJB010000007">
    <property type="protein sequence ID" value="MCG4526480.1"/>
    <property type="molecule type" value="Genomic_DNA"/>
</dbReference>
<protein>
    <submittedName>
        <fullName evidence="2">Uncharacterized protein</fullName>
    </submittedName>
</protein>
<feature type="region of interest" description="Disordered" evidence="1">
    <location>
        <begin position="1"/>
        <end position="38"/>
    </location>
</feature>
<feature type="compositionally biased region" description="Polar residues" evidence="1">
    <location>
        <begin position="1"/>
        <end position="19"/>
    </location>
</feature>
<accession>A0ABS9M7H8</accession>
<evidence type="ECO:0000313" key="3">
    <source>
        <dbReference type="Proteomes" id="UP001200313"/>
    </source>
</evidence>
<evidence type="ECO:0000313" key="2">
    <source>
        <dbReference type="EMBL" id="MCG4526480.1"/>
    </source>
</evidence>